<evidence type="ECO:0000313" key="1">
    <source>
        <dbReference type="EMBL" id="GFT97734.1"/>
    </source>
</evidence>
<accession>A0A8X6Q3D5</accession>
<dbReference type="Proteomes" id="UP000887013">
    <property type="component" value="Unassembled WGS sequence"/>
</dbReference>
<dbReference type="AlphaFoldDB" id="A0A8X6Q3D5"/>
<protein>
    <submittedName>
        <fullName evidence="1">Uncharacterized protein</fullName>
    </submittedName>
</protein>
<organism evidence="1 2">
    <name type="scientific">Nephila pilipes</name>
    <name type="common">Giant wood spider</name>
    <name type="synonym">Nephila maculata</name>
    <dbReference type="NCBI Taxonomy" id="299642"/>
    <lineage>
        <taxon>Eukaryota</taxon>
        <taxon>Metazoa</taxon>
        <taxon>Ecdysozoa</taxon>
        <taxon>Arthropoda</taxon>
        <taxon>Chelicerata</taxon>
        <taxon>Arachnida</taxon>
        <taxon>Araneae</taxon>
        <taxon>Araneomorphae</taxon>
        <taxon>Entelegynae</taxon>
        <taxon>Araneoidea</taxon>
        <taxon>Nephilidae</taxon>
        <taxon>Nephila</taxon>
    </lineage>
</organism>
<name>A0A8X6Q3D5_NEPPI</name>
<reference evidence="1" key="1">
    <citation type="submission" date="2020-08" db="EMBL/GenBank/DDBJ databases">
        <title>Multicomponent nature underlies the extraordinary mechanical properties of spider dragline silk.</title>
        <authorList>
            <person name="Kono N."/>
            <person name="Nakamura H."/>
            <person name="Mori M."/>
            <person name="Yoshida Y."/>
            <person name="Ohtoshi R."/>
            <person name="Malay A.D."/>
            <person name="Moran D.A.P."/>
            <person name="Tomita M."/>
            <person name="Numata K."/>
            <person name="Arakawa K."/>
        </authorList>
    </citation>
    <scope>NUCLEOTIDE SEQUENCE</scope>
</reference>
<dbReference type="EMBL" id="BMAW01122169">
    <property type="protein sequence ID" value="GFT97734.1"/>
    <property type="molecule type" value="Genomic_DNA"/>
</dbReference>
<evidence type="ECO:0000313" key="2">
    <source>
        <dbReference type="Proteomes" id="UP000887013"/>
    </source>
</evidence>
<keyword evidence="2" id="KW-1185">Reference proteome</keyword>
<sequence length="139" mass="16517">MNKPPIFNSSYHFVSTTFPFSPRKLTTPDAFMRPFSIRRRLTKQHVQNTEKENSYSSHVRHRKWILFASEKGWVLKTQSRFQGLFFSAVFSMYLFAPHFKPPKKGRMISFMKKTKVGSSKEVSWNTKVTNFLQWMRSKV</sequence>
<gene>
    <name evidence="1" type="ORF">NPIL_214371</name>
</gene>
<comment type="caution">
    <text evidence="1">The sequence shown here is derived from an EMBL/GenBank/DDBJ whole genome shotgun (WGS) entry which is preliminary data.</text>
</comment>
<proteinExistence type="predicted"/>